<sequence>MKEITCILPVAGIGKRLQPHTFTIPKVLFPVAGKPILGYLLDFVKSLGIYRVIFIIGHLGDKIIDYVNAYYPDIEGIFIKQEEFLGLGYAISLAADYVDGPVFINLGDTIIEADIKHLIQDDTSWIAVKEVDDPRRFGVVLTDGEGLVTKVVEKPTEVISRHALCGVYFFNNSRLLFNLLKDLIASGKKTRNEFQLTDAIGMMIEKGEKILAIPAKEWLDCGRVETLLQTNRFLLEKYKPSVFPIPSVVINHPVFIDPSAQLKNCVVGPFVSVGKNVIMSNVIVQNSIINDSSTVKNIVLTDSVIGYSAFLSGNLQKINLGDASQVSLMGEEEGLF</sequence>
<protein>
    <submittedName>
        <fullName evidence="2">UTP--glucose-1-phosphate uridylyltransferase</fullName>
        <ecNumber evidence="2">2.7.7.9</ecNumber>
    </submittedName>
</protein>
<reference evidence="2" key="1">
    <citation type="submission" date="2017-02" db="EMBL/GenBank/DDBJ databases">
        <title>Delving into the versatile metabolic prowess of the omnipresent phylum Bacteroidetes.</title>
        <authorList>
            <person name="Nobu M.K."/>
            <person name="Mei R."/>
            <person name="Narihiro T."/>
            <person name="Kuroda K."/>
            <person name="Liu W.-T."/>
        </authorList>
    </citation>
    <scope>NUCLEOTIDE SEQUENCE</scope>
    <source>
        <strain evidence="2">ADurb.Bin131</strain>
    </source>
</reference>
<dbReference type="InterPro" id="IPR050486">
    <property type="entry name" value="Mannose-1P_guanyltransferase"/>
</dbReference>
<name>A0A1V6C9R1_UNCT6</name>
<dbReference type="PANTHER" id="PTHR22572">
    <property type="entry name" value="SUGAR-1-PHOSPHATE GUANYL TRANSFERASE"/>
    <property type="match status" value="1"/>
</dbReference>
<organism evidence="2">
    <name type="scientific">candidate division TA06 bacterium ADurb.Bin131</name>
    <dbReference type="NCBI Taxonomy" id="1852827"/>
    <lineage>
        <taxon>Bacteria</taxon>
        <taxon>Bacteria division TA06</taxon>
    </lineage>
</organism>
<dbReference type="EC" id="2.7.7.9" evidence="2"/>
<dbReference type="Gene3D" id="3.90.550.10">
    <property type="entry name" value="Spore Coat Polysaccharide Biosynthesis Protein SpsA, Chain A"/>
    <property type="match status" value="1"/>
</dbReference>
<proteinExistence type="predicted"/>
<evidence type="ECO:0000259" key="1">
    <source>
        <dbReference type="Pfam" id="PF00483"/>
    </source>
</evidence>
<gene>
    <name evidence="2" type="primary">gtaB</name>
    <name evidence="2" type="ORF">BWX89_00883</name>
</gene>
<dbReference type="SUPFAM" id="SSF53448">
    <property type="entry name" value="Nucleotide-diphospho-sugar transferases"/>
    <property type="match status" value="1"/>
</dbReference>
<dbReference type="AlphaFoldDB" id="A0A1V6C9R1"/>
<dbReference type="Pfam" id="PF00483">
    <property type="entry name" value="NTP_transferase"/>
    <property type="match status" value="1"/>
</dbReference>
<evidence type="ECO:0000313" key="2">
    <source>
        <dbReference type="EMBL" id="OQB73625.1"/>
    </source>
</evidence>
<dbReference type="GO" id="GO:0003983">
    <property type="term" value="F:UTP:glucose-1-phosphate uridylyltransferase activity"/>
    <property type="evidence" value="ECO:0007669"/>
    <property type="project" value="UniProtKB-EC"/>
</dbReference>
<keyword evidence="2" id="KW-0548">Nucleotidyltransferase</keyword>
<accession>A0A1V6C9R1</accession>
<dbReference type="Proteomes" id="UP000485562">
    <property type="component" value="Unassembled WGS sequence"/>
</dbReference>
<dbReference type="Gene3D" id="2.160.10.10">
    <property type="entry name" value="Hexapeptide repeat proteins"/>
    <property type="match status" value="1"/>
</dbReference>
<dbReference type="InterPro" id="IPR005835">
    <property type="entry name" value="NTP_transferase_dom"/>
</dbReference>
<dbReference type="EMBL" id="MWDQ01000073">
    <property type="protein sequence ID" value="OQB73625.1"/>
    <property type="molecule type" value="Genomic_DNA"/>
</dbReference>
<comment type="caution">
    <text evidence="2">The sequence shown here is derived from an EMBL/GenBank/DDBJ whole genome shotgun (WGS) entry which is preliminary data.</text>
</comment>
<dbReference type="InterPro" id="IPR029044">
    <property type="entry name" value="Nucleotide-diphossugar_trans"/>
</dbReference>
<dbReference type="CDD" id="cd04181">
    <property type="entry name" value="NTP_transferase"/>
    <property type="match status" value="1"/>
</dbReference>
<feature type="domain" description="Nucleotidyl transferase" evidence="1">
    <location>
        <begin position="10"/>
        <end position="236"/>
    </location>
</feature>
<keyword evidence="2" id="KW-0808">Transferase</keyword>